<evidence type="ECO:0000313" key="2">
    <source>
        <dbReference type="EMBL" id="RZF52626.1"/>
    </source>
</evidence>
<organism evidence="2 3">
    <name type="scientific">Acinetobacter halotolerans</name>
    <dbReference type="NCBI Taxonomy" id="1752076"/>
    <lineage>
        <taxon>Bacteria</taxon>
        <taxon>Pseudomonadati</taxon>
        <taxon>Pseudomonadota</taxon>
        <taxon>Gammaproteobacteria</taxon>
        <taxon>Moraxellales</taxon>
        <taxon>Moraxellaceae</taxon>
        <taxon>Acinetobacter</taxon>
    </lineage>
</organism>
<dbReference type="EMBL" id="SGIM01000006">
    <property type="protein sequence ID" value="RZF52626.1"/>
    <property type="molecule type" value="Genomic_DNA"/>
</dbReference>
<protein>
    <submittedName>
        <fullName evidence="2">Uncharacterized protein</fullName>
    </submittedName>
</protein>
<dbReference type="Proteomes" id="UP000292110">
    <property type="component" value="Unassembled WGS sequence"/>
</dbReference>
<comment type="caution">
    <text evidence="2">The sequence shown here is derived from an EMBL/GenBank/DDBJ whole genome shotgun (WGS) entry which is preliminary data.</text>
</comment>
<name>A0A4Q6XB65_9GAMM</name>
<evidence type="ECO:0000313" key="3">
    <source>
        <dbReference type="Proteomes" id="UP000292110"/>
    </source>
</evidence>
<keyword evidence="3" id="KW-1185">Reference proteome</keyword>
<evidence type="ECO:0000256" key="1">
    <source>
        <dbReference type="SAM" id="MobiDB-lite"/>
    </source>
</evidence>
<proteinExistence type="predicted"/>
<dbReference type="RefSeq" id="WP_130162029.1">
    <property type="nucleotide sequence ID" value="NZ_SGIM01000006.1"/>
</dbReference>
<accession>A0A4Q6XB65</accession>
<gene>
    <name evidence="2" type="ORF">EXE30_08620</name>
</gene>
<feature type="region of interest" description="Disordered" evidence="1">
    <location>
        <begin position="169"/>
        <end position="188"/>
    </location>
</feature>
<dbReference type="AlphaFoldDB" id="A0A4Q6XB65"/>
<sequence length="188" mass="21884">MKNILIVSVVLLFFWQLIFPKYQSYKYEKEARRYLQTTWADETQKEIASSQSKDFKVDLLNQYPNMRIYQNFLVDVVFVPGALNNNTFKKLWCSKLNQLTKLEIKPRSAMLKVFEQDKVTFYLIVKDKFGKELFSFTQQVSECPNFNQLRTAKKDEVIEETRQVTFVPSAAPAVRSSPSEPAASASLQ</sequence>
<reference evidence="2 3" key="1">
    <citation type="submission" date="2019-02" db="EMBL/GenBank/DDBJ databases">
        <title>The draft genome of Acinetobacter halotolerans strain JCM 31009.</title>
        <authorList>
            <person name="Qin J."/>
            <person name="Feng Y."/>
            <person name="Nemec A."/>
            <person name="Zong Z."/>
        </authorList>
    </citation>
    <scope>NUCLEOTIDE SEQUENCE [LARGE SCALE GENOMIC DNA]</scope>
    <source>
        <strain evidence="2 3">JCM 31009</strain>
    </source>
</reference>